<dbReference type="Proteomes" id="UP000824265">
    <property type="component" value="Unassembled WGS sequence"/>
</dbReference>
<reference evidence="3" key="1">
    <citation type="journal article" date="2021" name="PeerJ">
        <title>Extensive microbial diversity within the chicken gut microbiome revealed by metagenomics and culture.</title>
        <authorList>
            <person name="Gilroy R."/>
            <person name="Ravi A."/>
            <person name="Getino M."/>
            <person name="Pursley I."/>
            <person name="Horton D.L."/>
            <person name="Alikhan N.F."/>
            <person name="Baker D."/>
            <person name="Gharbi K."/>
            <person name="Hall N."/>
            <person name="Watson M."/>
            <person name="Adriaenssens E.M."/>
            <person name="Foster-Nyarko E."/>
            <person name="Jarju S."/>
            <person name="Secka A."/>
            <person name="Antonio M."/>
            <person name="Oren A."/>
            <person name="Chaudhuri R.R."/>
            <person name="La Ragione R."/>
            <person name="Hildebrand F."/>
            <person name="Pallen M.J."/>
        </authorList>
    </citation>
    <scope>NUCLEOTIDE SEQUENCE</scope>
    <source>
        <strain evidence="3">CHK195-6426</strain>
    </source>
</reference>
<evidence type="ECO:0000313" key="3">
    <source>
        <dbReference type="EMBL" id="HIW81499.1"/>
    </source>
</evidence>
<sequence length="447" mass="50734">MIIFGVVFVYVVICIIMYFQTTHIVRYEVQEGSLATDNLYRGVILRSETVVNTEAAGYVNYYAREGERVAKGDLVYTIDETGRLNEYLEDLSLGENSLSDKELAEFRSEIVSYMHGFEPQNYESIYEFKNSLKNTVLKLANASMLEGINDISDTSGIANIVNFCNAPETGVVAYWTDGYEGLTADAVTEAVFDEKNYEKTQYLGNELSEAGTPVYKLSTSETWSLVIPIEPDRGAQLEQEGYVKVRFLKNQYESWGQTQLLNNGDGNTYLQLTFTNSMITFISDRFLDVELILYEETGLKIPNSSIVEKEFFLIPEEYVTQGGDNGSDGVIRQCYLEDGTISSEFVETEVYYYDSDTGEYYLDVSILNSGDVLHKTDSQETYTVSKRATLIGVYNMNKGYADFKQINILYQNDEYSIVEANTRYGLNVYDYIVLDAEAVSDDQFIYE</sequence>
<name>A0A9D1R573_9FIRM</name>
<keyword evidence="1" id="KW-0472">Membrane</keyword>
<dbReference type="InterPro" id="IPR058709">
    <property type="entry name" value="BSH_RND-rel"/>
</dbReference>
<evidence type="ECO:0000259" key="2">
    <source>
        <dbReference type="Pfam" id="PF26018"/>
    </source>
</evidence>
<comment type="caution">
    <text evidence="3">The sequence shown here is derived from an EMBL/GenBank/DDBJ whole genome shotgun (WGS) entry which is preliminary data.</text>
</comment>
<protein>
    <recommendedName>
        <fullName evidence="2">RND related barrel-sandwich hybrid domain-containing protein</fullName>
    </recommendedName>
</protein>
<organism evidence="3 4">
    <name type="scientific">Candidatus Acetatifactor stercoripullorum</name>
    <dbReference type="NCBI Taxonomy" id="2838414"/>
    <lineage>
        <taxon>Bacteria</taxon>
        <taxon>Bacillati</taxon>
        <taxon>Bacillota</taxon>
        <taxon>Clostridia</taxon>
        <taxon>Lachnospirales</taxon>
        <taxon>Lachnospiraceae</taxon>
        <taxon>Acetatifactor</taxon>
    </lineage>
</organism>
<evidence type="ECO:0000313" key="4">
    <source>
        <dbReference type="Proteomes" id="UP000824265"/>
    </source>
</evidence>
<reference evidence="3" key="2">
    <citation type="submission" date="2021-04" db="EMBL/GenBank/DDBJ databases">
        <authorList>
            <person name="Gilroy R."/>
        </authorList>
    </citation>
    <scope>NUCLEOTIDE SEQUENCE</scope>
    <source>
        <strain evidence="3">CHK195-6426</strain>
    </source>
</reference>
<feature type="domain" description="RND related barrel-sandwich hybrid" evidence="2">
    <location>
        <begin position="48"/>
        <end position="182"/>
    </location>
</feature>
<evidence type="ECO:0000256" key="1">
    <source>
        <dbReference type="SAM" id="Phobius"/>
    </source>
</evidence>
<keyword evidence="1" id="KW-0812">Transmembrane</keyword>
<gene>
    <name evidence="3" type="ORF">H9742_08285</name>
</gene>
<accession>A0A9D1R573</accession>
<dbReference type="AlphaFoldDB" id="A0A9D1R573"/>
<dbReference type="EMBL" id="DXGH01000043">
    <property type="protein sequence ID" value="HIW81499.1"/>
    <property type="molecule type" value="Genomic_DNA"/>
</dbReference>
<dbReference type="Pfam" id="PF26018">
    <property type="entry name" value="BSH_RND_rel"/>
    <property type="match status" value="1"/>
</dbReference>
<keyword evidence="1" id="KW-1133">Transmembrane helix</keyword>
<feature type="transmembrane region" description="Helical" evidence="1">
    <location>
        <begin position="7"/>
        <end position="25"/>
    </location>
</feature>
<proteinExistence type="predicted"/>